<gene>
    <name evidence="1" type="ORF">NPIL_662971</name>
</gene>
<name>A0A8X6PQP2_NEPPI</name>
<sequence>MKLLTCLPGKVAHSPLLLPPKCEFLRFTSYFGKYIHHLEDTLEHAWYASESPGLSLQCSCPKRAQTTLSKLSTGHIKSIILTETRRLELFAVVPPLFLLHIT</sequence>
<accession>A0A8X6PQP2</accession>
<dbReference type="Proteomes" id="UP000887013">
    <property type="component" value="Unassembled WGS sequence"/>
</dbReference>
<comment type="caution">
    <text evidence="1">The sequence shown here is derived from an EMBL/GenBank/DDBJ whole genome shotgun (WGS) entry which is preliminary data.</text>
</comment>
<dbReference type="AlphaFoldDB" id="A0A8X6PQP2"/>
<proteinExistence type="predicted"/>
<evidence type="ECO:0000313" key="1">
    <source>
        <dbReference type="EMBL" id="GFT80164.1"/>
    </source>
</evidence>
<organism evidence="1 2">
    <name type="scientific">Nephila pilipes</name>
    <name type="common">Giant wood spider</name>
    <name type="synonym">Nephila maculata</name>
    <dbReference type="NCBI Taxonomy" id="299642"/>
    <lineage>
        <taxon>Eukaryota</taxon>
        <taxon>Metazoa</taxon>
        <taxon>Ecdysozoa</taxon>
        <taxon>Arthropoda</taxon>
        <taxon>Chelicerata</taxon>
        <taxon>Arachnida</taxon>
        <taxon>Araneae</taxon>
        <taxon>Araneomorphae</taxon>
        <taxon>Entelegynae</taxon>
        <taxon>Araneoidea</taxon>
        <taxon>Nephilidae</taxon>
        <taxon>Nephila</taxon>
    </lineage>
</organism>
<reference evidence="1" key="1">
    <citation type="submission" date="2020-08" db="EMBL/GenBank/DDBJ databases">
        <title>Multicomponent nature underlies the extraordinary mechanical properties of spider dragline silk.</title>
        <authorList>
            <person name="Kono N."/>
            <person name="Nakamura H."/>
            <person name="Mori M."/>
            <person name="Yoshida Y."/>
            <person name="Ohtoshi R."/>
            <person name="Malay A.D."/>
            <person name="Moran D.A.P."/>
            <person name="Tomita M."/>
            <person name="Numata K."/>
            <person name="Arakawa K."/>
        </authorList>
    </citation>
    <scope>NUCLEOTIDE SEQUENCE</scope>
</reference>
<keyword evidence="2" id="KW-1185">Reference proteome</keyword>
<dbReference type="EMBL" id="BMAW01118501">
    <property type="protein sequence ID" value="GFT80164.1"/>
    <property type="molecule type" value="Genomic_DNA"/>
</dbReference>
<protein>
    <submittedName>
        <fullName evidence="1">Uncharacterized protein</fullName>
    </submittedName>
</protein>
<evidence type="ECO:0000313" key="2">
    <source>
        <dbReference type="Proteomes" id="UP000887013"/>
    </source>
</evidence>
<dbReference type="OrthoDB" id="6447011at2759"/>